<name>A0ABQ9NTK8_9PEZI</name>
<sequence length="100" mass="10766">MKFTLSAFSVALLASTTSAWSLKFYDTSGRVATSSGTLDSGCKTLSWSPALNVNKVTFDQGIQGTFELYVNTGCSGLSYRNGGGTWTLTPARVIRSYKVY</sequence>
<feature type="signal peptide" evidence="1">
    <location>
        <begin position="1"/>
        <end position="19"/>
    </location>
</feature>
<protein>
    <submittedName>
        <fullName evidence="2">Uncharacterized protein</fullName>
    </submittedName>
</protein>
<dbReference type="Proteomes" id="UP001172684">
    <property type="component" value="Unassembled WGS sequence"/>
</dbReference>
<comment type="caution">
    <text evidence="2">The sequence shown here is derived from an EMBL/GenBank/DDBJ whole genome shotgun (WGS) entry which is preliminary data.</text>
</comment>
<accession>A0ABQ9NTK8</accession>
<feature type="chain" id="PRO_5047521851" evidence="1">
    <location>
        <begin position="20"/>
        <end position="100"/>
    </location>
</feature>
<reference evidence="2" key="1">
    <citation type="submission" date="2022-10" db="EMBL/GenBank/DDBJ databases">
        <title>Culturing micro-colonial fungi from biological soil crusts in the Mojave desert and describing Neophaeococcomyces mojavensis, and introducing the new genera and species Taxawa tesnikishii.</title>
        <authorList>
            <person name="Kurbessoian T."/>
            <person name="Stajich J.E."/>
        </authorList>
    </citation>
    <scope>NUCLEOTIDE SEQUENCE</scope>
    <source>
        <strain evidence="2">TK_1</strain>
    </source>
</reference>
<organism evidence="2 3">
    <name type="scientific">Coniosporium apollinis</name>
    <dbReference type="NCBI Taxonomy" id="61459"/>
    <lineage>
        <taxon>Eukaryota</taxon>
        <taxon>Fungi</taxon>
        <taxon>Dikarya</taxon>
        <taxon>Ascomycota</taxon>
        <taxon>Pezizomycotina</taxon>
        <taxon>Dothideomycetes</taxon>
        <taxon>Dothideomycetes incertae sedis</taxon>
        <taxon>Coniosporium</taxon>
    </lineage>
</organism>
<gene>
    <name evidence="2" type="ORF">H2201_004062</name>
</gene>
<evidence type="ECO:0000313" key="2">
    <source>
        <dbReference type="EMBL" id="KAJ9665754.1"/>
    </source>
</evidence>
<evidence type="ECO:0000256" key="1">
    <source>
        <dbReference type="SAM" id="SignalP"/>
    </source>
</evidence>
<keyword evidence="3" id="KW-1185">Reference proteome</keyword>
<keyword evidence="1" id="KW-0732">Signal</keyword>
<proteinExistence type="predicted"/>
<evidence type="ECO:0000313" key="3">
    <source>
        <dbReference type="Proteomes" id="UP001172684"/>
    </source>
</evidence>
<dbReference type="EMBL" id="JAPDRL010000025">
    <property type="protein sequence ID" value="KAJ9665754.1"/>
    <property type="molecule type" value="Genomic_DNA"/>
</dbReference>